<dbReference type="RefSeq" id="XP_028463804.1">
    <property type="nucleotide sequence ID" value="XM_028614504.1"/>
</dbReference>
<dbReference type="Proteomes" id="UP000272025">
    <property type="component" value="Unassembled WGS sequence"/>
</dbReference>
<accession>A0A3N2PN97</accession>
<dbReference type="EMBL" id="ML119060">
    <property type="protein sequence ID" value="ROT35998.1"/>
    <property type="molecule type" value="Genomic_DNA"/>
</dbReference>
<keyword evidence="4" id="KW-1185">Reference proteome</keyword>
<feature type="region of interest" description="Disordered" evidence="1">
    <location>
        <begin position="599"/>
        <end position="628"/>
    </location>
</feature>
<feature type="compositionally biased region" description="Pro residues" evidence="1">
    <location>
        <begin position="542"/>
        <end position="559"/>
    </location>
</feature>
<dbReference type="STRING" id="1314773.A0A3N2PN97"/>
<organism evidence="3 4">
    <name type="scientific">Sodiomyces alkalinus (strain CBS 110278 / VKM F-3762 / F11)</name>
    <name type="common">Alkaliphilic filamentous fungus</name>
    <dbReference type="NCBI Taxonomy" id="1314773"/>
    <lineage>
        <taxon>Eukaryota</taxon>
        <taxon>Fungi</taxon>
        <taxon>Dikarya</taxon>
        <taxon>Ascomycota</taxon>
        <taxon>Pezizomycotina</taxon>
        <taxon>Sordariomycetes</taxon>
        <taxon>Hypocreomycetidae</taxon>
        <taxon>Glomerellales</taxon>
        <taxon>Plectosphaerellaceae</taxon>
        <taxon>Sodiomyces</taxon>
    </lineage>
</organism>
<evidence type="ECO:0000313" key="3">
    <source>
        <dbReference type="EMBL" id="ROT35998.1"/>
    </source>
</evidence>
<feature type="region of interest" description="Disordered" evidence="1">
    <location>
        <begin position="270"/>
        <end position="331"/>
    </location>
</feature>
<feature type="domain" description="DUF1996" evidence="2">
    <location>
        <begin position="170"/>
        <end position="431"/>
    </location>
</feature>
<proteinExistence type="predicted"/>
<dbReference type="OrthoDB" id="74764at2759"/>
<gene>
    <name evidence="3" type="ORF">SODALDRAFT_362858</name>
</gene>
<protein>
    <recommendedName>
        <fullName evidence="2">DUF1996 domain-containing protein</fullName>
    </recommendedName>
</protein>
<dbReference type="AlphaFoldDB" id="A0A3N2PN97"/>
<dbReference type="GeneID" id="39582982"/>
<feature type="compositionally biased region" description="Acidic residues" evidence="1">
    <location>
        <begin position="562"/>
        <end position="574"/>
    </location>
</feature>
<evidence type="ECO:0000256" key="1">
    <source>
        <dbReference type="SAM" id="MobiDB-lite"/>
    </source>
</evidence>
<sequence length="628" mass="68733">MVQGTESWWLAQTNLALTNQVPAAAECQMQVPDPRNLLSRLSTIHTFIHSRQTCHFVRPDEFPPHCCLLVTSESKLLRRPRVPFFPSRCSGISIAGPFSTSIDGSSNLPTSCSPFVDERSNSVHKTTHSFLTTAILAGLAGGAYAAHEGGFAVLHFHSSKQKEIARGRVDPIVTPGGTAQHVHGAMGASGFSRDATGQSLKRSRCTNSRAKEDLSSYWFPWLYFHDEETDTFEPVDISYVNVYYFFDRTNDDIKAFPTGLQFVAGNASTRVSPGTHGRTNIDPSKGTVQPVQWTCPRANSNYDNPPSWPLDSDGSLAGERNPRNHGAGTGFPSVDCDGKYSPLRADVHMPSCYNPEAGLDAHKTNSAYPSDAGDGRVDCPEGWIHVPHMFYEVYWDTPKFRERWPSHGQPFVLSNGDVSGYSLHADFMAAWDEDALQTAIDNCNVGHAGLHTCPGITENTVDDCVGEFQFQELVTGVLDTLPGNLPLQGWSYGVDNGGGAGSIVDDVLPEPVETVLPIHHAPELDDARPTPVFSTIQEPESPEPTPAPESQPEPAPEPVQEPVEEEPVQGEPEPEPTTSCKKKAKTVWETVTVTATATQIVSEPAPTPLEKMRRHVHHHALRHRSLRK</sequence>
<dbReference type="PANTHER" id="PTHR43662">
    <property type="match status" value="1"/>
</dbReference>
<dbReference type="Pfam" id="PF09362">
    <property type="entry name" value="DUF1996"/>
    <property type="match status" value="1"/>
</dbReference>
<evidence type="ECO:0000259" key="2">
    <source>
        <dbReference type="Pfam" id="PF09362"/>
    </source>
</evidence>
<dbReference type="PANTHER" id="PTHR43662:SF11">
    <property type="entry name" value="WSC DOMAIN-CONTAINING PROTEIN"/>
    <property type="match status" value="1"/>
</dbReference>
<reference evidence="3 4" key="1">
    <citation type="journal article" date="2018" name="Mol. Ecol.">
        <title>The obligate alkalophilic soda-lake fungus Sodiomyces alkalinus has shifted to a protein diet.</title>
        <authorList>
            <person name="Grum-Grzhimaylo A.A."/>
            <person name="Falkoski D.L."/>
            <person name="van den Heuvel J."/>
            <person name="Valero-Jimenez C.A."/>
            <person name="Min B."/>
            <person name="Choi I.G."/>
            <person name="Lipzen A."/>
            <person name="Daum C.G."/>
            <person name="Aanen D.K."/>
            <person name="Tsang A."/>
            <person name="Henrissat B."/>
            <person name="Bilanenko E.N."/>
            <person name="de Vries R.P."/>
            <person name="van Kan J.A.L."/>
            <person name="Grigoriev I.V."/>
            <person name="Debets A.J.M."/>
        </authorList>
    </citation>
    <scope>NUCLEOTIDE SEQUENCE [LARGE SCALE GENOMIC DNA]</scope>
    <source>
        <strain evidence="3 4">F11</strain>
    </source>
</reference>
<dbReference type="InterPro" id="IPR018535">
    <property type="entry name" value="DUF1996"/>
</dbReference>
<feature type="compositionally biased region" description="Basic residues" evidence="1">
    <location>
        <begin position="612"/>
        <end position="628"/>
    </location>
</feature>
<feature type="region of interest" description="Disordered" evidence="1">
    <location>
        <begin position="519"/>
        <end position="584"/>
    </location>
</feature>
<feature type="compositionally biased region" description="Polar residues" evidence="1">
    <location>
        <begin position="270"/>
        <end position="304"/>
    </location>
</feature>
<name>A0A3N2PN97_SODAK</name>
<evidence type="ECO:0000313" key="4">
    <source>
        <dbReference type="Proteomes" id="UP000272025"/>
    </source>
</evidence>